<reference evidence="5" key="2">
    <citation type="submission" date="2025-05" db="UniProtKB">
        <authorList>
            <consortium name="EnsemblMetazoa"/>
        </authorList>
    </citation>
    <scope>IDENTIFICATION</scope>
</reference>
<feature type="signal peptide" evidence="3">
    <location>
        <begin position="1"/>
        <end position="16"/>
    </location>
</feature>
<dbReference type="SUPFAM" id="SSF56436">
    <property type="entry name" value="C-type lectin-like"/>
    <property type="match status" value="1"/>
</dbReference>
<feature type="chain" id="PRO_5047358038" description="C-type lectin domain-containing protein" evidence="3">
    <location>
        <begin position="17"/>
        <end position="326"/>
    </location>
</feature>
<dbReference type="SUPFAM" id="SSF58113">
    <property type="entry name" value="Apolipoprotein A-I"/>
    <property type="match status" value="1"/>
</dbReference>
<keyword evidence="3" id="KW-0732">Signal</keyword>
<dbReference type="EnsemblMetazoa" id="XM_044461224.1">
    <property type="protein sequence ID" value="XP_044317159.1"/>
    <property type="gene ID" value="LOC123037992"/>
</dbReference>
<dbReference type="Gene3D" id="3.10.100.10">
    <property type="entry name" value="Mannose-Binding Protein A, subunit A"/>
    <property type="match status" value="1"/>
</dbReference>
<sequence>MLRLAAFFLFSVVVLGRRGSLVDCQAHTQCGQCDVSCPHPLLSDIPKIKDTLSSVSVFQENLAIRQDELHFGFQTKLDQLECCKETITKEDLNAFQAKMDTQLEKVRSEMNGQLRGQMDRIEKEQQALRRSLIEDQAKMDTQLEKVRSEMNGQLQAILSKIEGLQAAPQQTHPTNNSAETPIVKEIPDKTPMNPTSRNQNIPAQFEQIGSRFFYIEHETKVTWLKAESTCREKGGYLATIKDWKEFYDIKKKLKKDHNYWLGINDVLKEGNYVSIASGKEAMYLKWARNNPEKGGRKDYVLIRNGYMYNNFEYITGHFICQADSET</sequence>
<reference evidence="6" key="1">
    <citation type="journal article" date="2021" name="Elife">
        <title>Highly contiguous assemblies of 101 drosophilid genomes.</title>
        <authorList>
            <person name="Kim B.Y."/>
            <person name="Wang J.R."/>
            <person name="Miller D.E."/>
            <person name="Barmina O."/>
            <person name="Delaney E."/>
            <person name="Thompson A."/>
            <person name="Comeault A.A."/>
            <person name="Peede D."/>
            <person name="D'Agostino E.R."/>
            <person name="Pelaez J."/>
            <person name="Aguilar J.M."/>
            <person name="Haji D."/>
            <person name="Matsunaga T."/>
            <person name="Armstrong E.E."/>
            <person name="Zych M."/>
            <person name="Ogawa Y."/>
            <person name="Stamenkovic-Radak M."/>
            <person name="Jelic M."/>
            <person name="Veselinovic M.S."/>
            <person name="Tanaskovic M."/>
            <person name="Eric P."/>
            <person name="Gao J.J."/>
            <person name="Katoh T.K."/>
            <person name="Toda M.J."/>
            <person name="Watabe H."/>
            <person name="Watada M."/>
            <person name="Davis J.S."/>
            <person name="Moyle L.C."/>
            <person name="Manoli G."/>
            <person name="Bertolini E."/>
            <person name="Kostal V."/>
            <person name="Hawley R.S."/>
            <person name="Takahashi A."/>
            <person name="Jones C.D."/>
            <person name="Price D.K."/>
            <person name="Whiteman N."/>
            <person name="Kopp A."/>
            <person name="Matute D.R."/>
            <person name="Petrov D.A."/>
        </authorList>
    </citation>
    <scope>NUCLEOTIDE SEQUENCE [LARGE SCALE GENOMIC DNA]</scope>
</reference>
<organism evidence="5 6">
    <name type="scientific">Drosophila rhopaloa</name>
    <name type="common">Fruit fly</name>
    <dbReference type="NCBI Taxonomy" id="1041015"/>
    <lineage>
        <taxon>Eukaryota</taxon>
        <taxon>Metazoa</taxon>
        <taxon>Ecdysozoa</taxon>
        <taxon>Arthropoda</taxon>
        <taxon>Hexapoda</taxon>
        <taxon>Insecta</taxon>
        <taxon>Pterygota</taxon>
        <taxon>Neoptera</taxon>
        <taxon>Endopterygota</taxon>
        <taxon>Diptera</taxon>
        <taxon>Brachycera</taxon>
        <taxon>Muscomorpha</taxon>
        <taxon>Ephydroidea</taxon>
        <taxon>Drosophilidae</taxon>
        <taxon>Drosophila</taxon>
        <taxon>Sophophora</taxon>
    </lineage>
</organism>
<dbReference type="SMART" id="SM00034">
    <property type="entry name" value="CLECT"/>
    <property type="match status" value="1"/>
</dbReference>
<dbReference type="InterPro" id="IPR016187">
    <property type="entry name" value="CTDL_fold"/>
</dbReference>
<evidence type="ECO:0000256" key="1">
    <source>
        <dbReference type="ARBA" id="ARBA00022734"/>
    </source>
</evidence>
<keyword evidence="2" id="KW-0175">Coiled coil</keyword>
<dbReference type="Proteomes" id="UP001652680">
    <property type="component" value="Unassembled WGS sequence"/>
</dbReference>
<dbReference type="PANTHER" id="PTHR22799:SF6">
    <property type="entry name" value="C-TYPE LECTIN DOMAIN FAMILY 4 MEMBER M-LIKE"/>
    <property type="match status" value="1"/>
</dbReference>
<accession>A0ABM5JEA8</accession>
<evidence type="ECO:0000259" key="4">
    <source>
        <dbReference type="PROSITE" id="PS50041"/>
    </source>
</evidence>
<evidence type="ECO:0000256" key="3">
    <source>
        <dbReference type="SAM" id="SignalP"/>
    </source>
</evidence>
<feature type="coiled-coil region" evidence="2">
    <location>
        <begin position="111"/>
        <end position="138"/>
    </location>
</feature>
<dbReference type="InterPro" id="IPR016186">
    <property type="entry name" value="C-type_lectin-like/link_sf"/>
</dbReference>
<protein>
    <recommendedName>
        <fullName evidence="4">C-type lectin domain-containing protein</fullName>
    </recommendedName>
</protein>
<proteinExistence type="predicted"/>
<dbReference type="CDD" id="cd00037">
    <property type="entry name" value="CLECT"/>
    <property type="match status" value="1"/>
</dbReference>
<feature type="domain" description="C-type lectin" evidence="4">
    <location>
        <begin position="208"/>
        <end position="321"/>
    </location>
</feature>
<dbReference type="PROSITE" id="PS50041">
    <property type="entry name" value="C_TYPE_LECTIN_2"/>
    <property type="match status" value="1"/>
</dbReference>
<name>A0ABM5JEA8_DRORH</name>
<keyword evidence="6" id="KW-1185">Reference proteome</keyword>
<evidence type="ECO:0000313" key="6">
    <source>
        <dbReference type="Proteomes" id="UP001652680"/>
    </source>
</evidence>
<dbReference type="InterPro" id="IPR051663">
    <property type="entry name" value="CLec_Tetranectin-domain"/>
</dbReference>
<evidence type="ECO:0000256" key="2">
    <source>
        <dbReference type="SAM" id="Coils"/>
    </source>
</evidence>
<evidence type="ECO:0000313" key="5">
    <source>
        <dbReference type="EnsemblMetazoa" id="XP_044317159.1"/>
    </source>
</evidence>
<keyword evidence="1" id="KW-0430">Lectin</keyword>
<dbReference type="PANTHER" id="PTHR22799">
    <property type="entry name" value="TETRANECTIN-RELATED"/>
    <property type="match status" value="1"/>
</dbReference>
<dbReference type="Pfam" id="PF00059">
    <property type="entry name" value="Lectin_C"/>
    <property type="match status" value="1"/>
</dbReference>
<dbReference type="GeneID" id="123037992"/>
<dbReference type="InterPro" id="IPR001304">
    <property type="entry name" value="C-type_lectin-like"/>
</dbReference>
<dbReference type="RefSeq" id="XP_044317159.1">
    <property type="nucleotide sequence ID" value="XM_044461224.1"/>
</dbReference>